<accession>A0A166ASG8</accession>
<proteinExistence type="predicted"/>
<evidence type="ECO:0000313" key="2">
    <source>
        <dbReference type="Proteomes" id="UP000076882"/>
    </source>
</evidence>
<name>A0A166ASG8_LACPN</name>
<protein>
    <submittedName>
        <fullName evidence="1">Uncharacterized protein</fullName>
    </submittedName>
</protein>
<gene>
    <name evidence="1" type="ORF">Lp19_2792</name>
</gene>
<comment type="caution">
    <text evidence="1">The sequence shown here is derived from an EMBL/GenBank/DDBJ whole genome shotgun (WGS) entry which is preliminary data.</text>
</comment>
<dbReference type="PATRIC" id="fig|1590.142.peg.1254"/>
<dbReference type="AlphaFoldDB" id="A0A166ASG8"/>
<evidence type="ECO:0000313" key="1">
    <source>
        <dbReference type="EMBL" id="KZU91506.1"/>
    </source>
</evidence>
<dbReference type="Proteomes" id="UP000076882">
    <property type="component" value="Unassembled WGS sequence"/>
</dbReference>
<organism evidence="1 2">
    <name type="scientific">Lactiplantibacillus plantarum</name>
    <name type="common">Lactobacillus plantarum</name>
    <dbReference type="NCBI Taxonomy" id="1590"/>
    <lineage>
        <taxon>Bacteria</taxon>
        <taxon>Bacillati</taxon>
        <taxon>Bacillota</taxon>
        <taxon>Bacilli</taxon>
        <taxon>Lactobacillales</taxon>
        <taxon>Lactobacillaceae</taxon>
        <taxon>Lactiplantibacillus</taxon>
    </lineage>
</organism>
<sequence length="38" mass="4074">MQPDDIDVIVSCILVISTVWPTSKMAAIIVGIIHPSPI</sequence>
<reference evidence="1 2" key="1">
    <citation type="submission" date="2016-03" db="EMBL/GenBank/DDBJ databases">
        <title>Comparative genomics of 54 Lactobacillus plantarum strains reveals genomic uncoupling from niche constraints.</title>
        <authorList>
            <person name="Martino M.E."/>
        </authorList>
    </citation>
    <scope>NUCLEOTIDE SEQUENCE [LARGE SCALE GENOMIC DNA]</scope>
    <source>
        <strain evidence="1 2">19.1</strain>
    </source>
</reference>
<dbReference type="EMBL" id="LUXM01000040">
    <property type="protein sequence ID" value="KZU91506.1"/>
    <property type="molecule type" value="Genomic_DNA"/>
</dbReference>